<evidence type="ECO:0000313" key="2">
    <source>
        <dbReference type="EMBL" id="KPV42482.1"/>
    </source>
</evidence>
<keyword evidence="1" id="KW-1133">Transmembrane helix</keyword>
<proteinExistence type="predicted"/>
<keyword evidence="1" id="KW-0472">Membrane</keyword>
<gene>
    <name evidence="2" type="ORF">SE19_09205</name>
</gene>
<reference evidence="2 3" key="1">
    <citation type="submission" date="2015-09" db="EMBL/GenBank/DDBJ databases">
        <title>Draft genome sequence of Acidiplasma aeolicum DSM 18409.</title>
        <authorList>
            <person name="Hemp J."/>
        </authorList>
    </citation>
    <scope>NUCLEOTIDE SEQUENCE [LARGE SCALE GENOMIC DNA]</scope>
    <source>
        <strain evidence="2 3">V</strain>
    </source>
</reference>
<dbReference type="PATRIC" id="fig|507754.4.peg.1419"/>
<dbReference type="AlphaFoldDB" id="A0A0P9EIA7"/>
<feature type="non-terminal residue" evidence="2">
    <location>
        <position position="102"/>
    </location>
</feature>
<sequence>MGVYLEIIFTVLGGLIAGVVGLSSTYVSLRAHRREMHFEEHKENLRLLESALRQGKRSLWPFTNGAEDIELPHKYEITPALDTGINFILNILVTKYSDNNMY</sequence>
<accession>A0A0P9EIA7</accession>
<protein>
    <submittedName>
        <fullName evidence="2">Uncharacterized protein</fullName>
    </submittedName>
</protein>
<evidence type="ECO:0000256" key="1">
    <source>
        <dbReference type="SAM" id="Phobius"/>
    </source>
</evidence>
<keyword evidence="1" id="KW-0812">Transmembrane</keyword>
<feature type="transmembrane region" description="Helical" evidence="1">
    <location>
        <begin position="6"/>
        <end position="29"/>
    </location>
</feature>
<name>A0A0P9EIA7_9ARCH</name>
<organism evidence="2 3">
    <name type="scientific">Acidiplasma aeolicum</name>
    <dbReference type="NCBI Taxonomy" id="507754"/>
    <lineage>
        <taxon>Archaea</taxon>
        <taxon>Methanobacteriati</taxon>
        <taxon>Thermoplasmatota</taxon>
        <taxon>Thermoplasmata</taxon>
        <taxon>Thermoplasmatales</taxon>
        <taxon>Ferroplasmaceae</taxon>
        <taxon>Acidiplasma</taxon>
    </lineage>
</organism>
<dbReference type="Proteomes" id="UP000050515">
    <property type="component" value="Unassembled WGS sequence"/>
</dbReference>
<evidence type="ECO:0000313" key="3">
    <source>
        <dbReference type="Proteomes" id="UP000050515"/>
    </source>
</evidence>
<dbReference type="EMBL" id="LJCQ01000473">
    <property type="protein sequence ID" value="KPV42482.1"/>
    <property type="molecule type" value="Genomic_DNA"/>
</dbReference>
<dbReference type="RefSeq" id="WP_157438811.1">
    <property type="nucleotide sequence ID" value="NZ_LJCQ01000473.1"/>
</dbReference>
<comment type="caution">
    <text evidence="2">The sequence shown here is derived from an EMBL/GenBank/DDBJ whole genome shotgun (WGS) entry which is preliminary data.</text>
</comment>